<feature type="domain" description="PAS" evidence="1">
    <location>
        <begin position="152"/>
        <end position="188"/>
    </location>
</feature>
<dbReference type="NCBIfam" id="TIGR00229">
    <property type="entry name" value="sensory_box"/>
    <property type="match status" value="1"/>
</dbReference>
<dbReference type="FunFam" id="3.30.70.270:FF:000001">
    <property type="entry name" value="Diguanylate cyclase domain protein"/>
    <property type="match status" value="1"/>
</dbReference>
<reference evidence="4" key="1">
    <citation type="submission" date="2020-08" db="EMBL/GenBank/DDBJ databases">
        <title>Novel species isolated from subtropical streams in China.</title>
        <authorList>
            <person name="Lu H."/>
        </authorList>
    </citation>
    <scope>NUCLEOTIDE SEQUENCE</scope>
    <source>
        <strain evidence="4">LX22W</strain>
    </source>
</reference>
<dbReference type="InterPro" id="IPR000014">
    <property type="entry name" value="PAS"/>
</dbReference>
<evidence type="ECO:0000259" key="1">
    <source>
        <dbReference type="PROSITE" id="PS50112"/>
    </source>
</evidence>
<feature type="domain" description="PAC" evidence="2">
    <location>
        <begin position="227"/>
        <end position="280"/>
    </location>
</feature>
<dbReference type="Gene3D" id="3.30.70.270">
    <property type="match status" value="1"/>
</dbReference>
<dbReference type="Pfam" id="PF00990">
    <property type="entry name" value="GGDEF"/>
    <property type="match status" value="1"/>
</dbReference>
<dbReference type="CDD" id="cd00130">
    <property type="entry name" value="PAS"/>
    <property type="match status" value="1"/>
</dbReference>
<dbReference type="SMART" id="SM00091">
    <property type="entry name" value="PAS"/>
    <property type="match status" value="1"/>
</dbReference>
<dbReference type="PROSITE" id="PS50887">
    <property type="entry name" value="GGDEF"/>
    <property type="match status" value="1"/>
</dbReference>
<organism evidence="4 5">
    <name type="scientific">Undibacterium nitidum</name>
    <dbReference type="NCBI Taxonomy" id="2762298"/>
    <lineage>
        <taxon>Bacteria</taxon>
        <taxon>Pseudomonadati</taxon>
        <taxon>Pseudomonadota</taxon>
        <taxon>Betaproteobacteria</taxon>
        <taxon>Burkholderiales</taxon>
        <taxon>Oxalobacteraceae</taxon>
        <taxon>Undibacterium</taxon>
    </lineage>
</organism>
<dbReference type="Proteomes" id="UP000627446">
    <property type="component" value="Unassembled WGS sequence"/>
</dbReference>
<dbReference type="EMBL" id="JACOFZ010000005">
    <property type="protein sequence ID" value="MBC3882428.1"/>
    <property type="molecule type" value="Genomic_DNA"/>
</dbReference>
<dbReference type="InterPro" id="IPR043128">
    <property type="entry name" value="Rev_trsase/Diguanyl_cyclase"/>
</dbReference>
<dbReference type="PROSITE" id="PS50113">
    <property type="entry name" value="PAC"/>
    <property type="match status" value="1"/>
</dbReference>
<dbReference type="PANTHER" id="PTHR46663">
    <property type="entry name" value="DIGUANYLATE CYCLASE DGCT-RELATED"/>
    <property type="match status" value="1"/>
</dbReference>
<proteinExistence type="predicted"/>
<accession>A0A923HR48</accession>
<dbReference type="InterPro" id="IPR000160">
    <property type="entry name" value="GGDEF_dom"/>
</dbReference>
<dbReference type="InterPro" id="IPR035965">
    <property type="entry name" value="PAS-like_dom_sf"/>
</dbReference>
<dbReference type="GO" id="GO:0003824">
    <property type="term" value="F:catalytic activity"/>
    <property type="evidence" value="ECO:0007669"/>
    <property type="project" value="UniProtKB-ARBA"/>
</dbReference>
<protein>
    <submittedName>
        <fullName evidence="4">Sensor domain-containing diguanylate cyclase</fullName>
    </submittedName>
</protein>
<sequence length="444" mass="50394">MDNKPHVQIHAASSLQANGLNKCANCFNLLEYLRYGVLYCTPKINDKIDTHDFLIAYANHTFSKLTGIEALNSASLKKISNRFSMGENSLLSLASKVMHTKEPITQECQDERGTQWFSINLSHIELYDEPALVIAIEDISNRKQAELDLQRMNQDFITVLESTSDFIYIKDKESRIRYCSQTLAEITGHQSWRDMVGKHDNEIFPLETAQVYIQEEVPIFRDGVAVLNKVNPYFRADGSVGWVSTNKWPMFAEDGKTVTGIFGISRDISESKAREDELRTMATTDFLTGLASRRDYIDDLNRQIARIQRSPQALCSLLLIDLDLFKRVNDIYGHAVGDHMLQHISRLMRNDLRRVDSIGRIGGEEFSILMPDTDIQAAKTFAERLRKKIEITPLLDGERSIPITISIGITQIHVEDSSAESVFERADVALYRAKNSGRNRVELG</sequence>
<dbReference type="Pfam" id="PF08448">
    <property type="entry name" value="PAS_4"/>
    <property type="match status" value="1"/>
</dbReference>
<dbReference type="SUPFAM" id="SSF55073">
    <property type="entry name" value="Nucleotide cyclase"/>
    <property type="match status" value="1"/>
</dbReference>
<dbReference type="AlphaFoldDB" id="A0A923HR48"/>
<dbReference type="NCBIfam" id="TIGR00254">
    <property type="entry name" value="GGDEF"/>
    <property type="match status" value="1"/>
</dbReference>
<dbReference type="SUPFAM" id="SSF55785">
    <property type="entry name" value="PYP-like sensor domain (PAS domain)"/>
    <property type="match status" value="1"/>
</dbReference>
<feature type="domain" description="GGDEF" evidence="3">
    <location>
        <begin position="313"/>
        <end position="444"/>
    </location>
</feature>
<evidence type="ECO:0000259" key="2">
    <source>
        <dbReference type="PROSITE" id="PS50113"/>
    </source>
</evidence>
<name>A0A923HR48_9BURK</name>
<dbReference type="InterPro" id="IPR029787">
    <property type="entry name" value="Nucleotide_cyclase"/>
</dbReference>
<keyword evidence="5" id="KW-1185">Reference proteome</keyword>
<evidence type="ECO:0000313" key="5">
    <source>
        <dbReference type="Proteomes" id="UP000627446"/>
    </source>
</evidence>
<evidence type="ECO:0000313" key="4">
    <source>
        <dbReference type="EMBL" id="MBC3882428.1"/>
    </source>
</evidence>
<evidence type="ECO:0000259" key="3">
    <source>
        <dbReference type="PROSITE" id="PS50887"/>
    </source>
</evidence>
<dbReference type="InterPro" id="IPR000700">
    <property type="entry name" value="PAS-assoc_C"/>
</dbReference>
<dbReference type="InterPro" id="IPR052163">
    <property type="entry name" value="DGC-Regulatory_Protein"/>
</dbReference>
<comment type="caution">
    <text evidence="4">The sequence shown here is derived from an EMBL/GenBank/DDBJ whole genome shotgun (WGS) entry which is preliminary data.</text>
</comment>
<dbReference type="InterPro" id="IPR013656">
    <property type="entry name" value="PAS_4"/>
</dbReference>
<dbReference type="CDD" id="cd01949">
    <property type="entry name" value="GGDEF"/>
    <property type="match status" value="1"/>
</dbReference>
<dbReference type="PROSITE" id="PS50112">
    <property type="entry name" value="PAS"/>
    <property type="match status" value="1"/>
</dbReference>
<dbReference type="Gene3D" id="3.30.450.20">
    <property type="entry name" value="PAS domain"/>
    <property type="match status" value="2"/>
</dbReference>
<dbReference type="PANTHER" id="PTHR46663:SF4">
    <property type="entry name" value="DIGUANYLATE CYCLASE DGCT-RELATED"/>
    <property type="match status" value="1"/>
</dbReference>
<gene>
    <name evidence="4" type="ORF">H8K36_13630</name>
</gene>
<dbReference type="SMART" id="SM00267">
    <property type="entry name" value="GGDEF"/>
    <property type="match status" value="1"/>
</dbReference>
<dbReference type="RefSeq" id="WP_186917042.1">
    <property type="nucleotide sequence ID" value="NZ_JACOFZ010000005.1"/>
</dbReference>